<dbReference type="PANTHER" id="PTHR24320:SF152">
    <property type="entry name" value="SHORT-CHAIN DEHYDROGENASE_REDUCTASE FAMILY PROTEIN"/>
    <property type="match status" value="1"/>
</dbReference>
<comment type="caution">
    <text evidence="4">The sequence shown here is derived from an EMBL/GenBank/DDBJ whole genome shotgun (WGS) entry which is preliminary data.</text>
</comment>
<comment type="similarity">
    <text evidence="1">Belongs to the short-chain dehydrogenases/reductases (SDR) family.</text>
</comment>
<dbReference type="AlphaFoldDB" id="A0A7W8KFI2"/>
<evidence type="ECO:0000313" key="6">
    <source>
        <dbReference type="Proteomes" id="UP000619376"/>
    </source>
</evidence>
<evidence type="ECO:0000313" key="3">
    <source>
        <dbReference type="EMBL" id="GHF45423.1"/>
    </source>
</evidence>
<dbReference type="Gene3D" id="3.40.50.720">
    <property type="entry name" value="NAD(P)-binding Rossmann-like Domain"/>
    <property type="match status" value="1"/>
</dbReference>
<gene>
    <name evidence="3" type="ORF">GCM10017781_22270</name>
    <name evidence="4" type="ORF">HNQ07_002262</name>
</gene>
<dbReference type="InterPro" id="IPR002347">
    <property type="entry name" value="SDR_fam"/>
</dbReference>
<dbReference type="Proteomes" id="UP000619376">
    <property type="component" value="Unassembled WGS sequence"/>
</dbReference>
<dbReference type="Proteomes" id="UP000539473">
    <property type="component" value="Unassembled WGS sequence"/>
</dbReference>
<evidence type="ECO:0000313" key="5">
    <source>
        <dbReference type="Proteomes" id="UP000539473"/>
    </source>
</evidence>
<dbReference type="InterPro" id="IPR036291">
    <property type="entry name" value="NAD(P)-bd_dom_sf"/>
</dbReference>
<dbReference type="Pfam" id="PF00106">
    <property type="entry name" value="adh_short"/>
    <property type="match status" value="1"/>
</dbReference>
<dbReference type="EMBL" id="BNAJ01000005">
    <property type="protein sequence ID" value="GHF45423.1"/>
    <property type="molecule type" value="Genomic_DNA"/>
</dbReference>
<reference evidence="3" key="1">
    <citation type="journal article" date="2014" name="Int. J. Syst. Evol. Microbiol.">
        <title>Complete genome of a new Firmicutes species belonging to the dominant human colonic microbiota ('Ruminococcus bicirculans') reveals two chromosomes and a selective capacity to utilize plant glucans.</title>
        <authorList>
            <consortium name="NISC Comparative Sequencing Program"/>
            <person name="Wegmann U."/>
            <person name="Louis P."/>
            <person name="Goesmann A."/>
            <person name="Henrissat B."/>
            <person name="Duncan S.H."/>
            <person name="Flint H.J."/>
        </authorList>
    </citation>
    <scope>NUCLEOTIDE SEQUENCE</scope>
    <source>
        <strain evidence="3">CGMCC 1.18437</strain>
    </source>
</reference>
<keyword evidence="6" id="KW-1185">Reference proteome</keyword>
<evidence type="ECO:0000256" key="2">
    <source>
        <dbReference type="ARBA" id="ARBA00023002"/>
    </source>
</evidence>
<dbReference type="GO" id="GO:0016491">
    <property type="term" value="F:oxidoreductase activity"/>
    <property type="evidence" value="ECO:0007669"/>
    <property type="project" value="UniProtKB-KW"/>
</dbReference>
<name>A0A7W8KFI2_9DEIO</name>
<dbReference type="SUPFAM" id="SSF51735">
    <property type="entry name" value="NAD(P)-binding Rossmann-fold domains"/>
    <property type="match status" value="1"/>
</dbReference>
<evidence type="ECO:0000313" key="4">
    <source>
        <dbReference type="EMBL" id="MBB5376798.1"/>
    </source>
</evidence>
<dbReference type="EMBL" id="JACHFK010000005">
    <property type="protein sequence ID" value="MBB5376798.1"/>
    <property type="molecule type" value="Genomic_DNA"/>
</dbReference>
<reference evidence="3" key="4">
    <citation type="submission" date="2024-05" db="EMBL/GenBank/DDBJ databases">
        <authorList>
            <person name="Sun Q."/>
            <person name="Zhou Y."/>
        </authorList>
    </citation>
    <scope>NUCLEOTIDE SEQUENCE</scope>
    <source>
        <strain evidence="3">CGMCC 1.18437</strain>
    </source>
</reference>
<reference evidence="6" key="2">
    <citation type="journal article" date="2019" name="Int. J. Syst. Evol. Microbiol.">
        <title>The Global Catalogue of Microorganisms (GCM) 10K type strain sequencing project: providing services to taxonomists for standard genome sequencing and annotation.</title>
        <authorList>
            <consortium name="The Broad Institute Genomics Platform"/>
            <consortium name="The Broad Institute Genome Sequencing Center for Infectious Disease"/>
            <person name="Wu L."/>
            <person name="Ma J."/>
        </authorList>
    </citation>
    <scope>NUCLEOTIDE SEQUENCE [LARGE SCALE GENOMIC DNA]</scope>
    <source>
        <strain evidence="6">CGMCC 1.18437</strain>
    </source>
</reference>
<protein>
    <submittedName>
        <fullName evidence="4">NAD(P)-dependent dehydrogenase (Short-subunit alcohol dehydrogenase family)</fullName>
    </submittedName>
</protein>
<dbReference type="PANTHER" id="PTHR24320">
    <property type="entry name" value="RETINOL DEHYDROGENASE"/>
    <property type="match status" value="1"/>
</dbReference>
<dbReference type="PRINTS" id="PR00081">
    <property type="entry name" value="GDHRDH"/>
</dbReference>
<evidence type="ECO:0000256" key="1">
    <source>
        <dbReference type="ARBA" id="ARBA00006484"/>
    </source>
</evidence>
<reference evidence="4 5" key="3">
    <citation type="submission" date="2020-08" db="EMBL/GenBank/DDBJ databases">
        <title>Genomic Encyclopedia of Type Strains, Phase IV (KMG-IV): sequencing the most valuable type-strain genomes for metagenomic binning, comparative biology and taxonomic classification.</title>
        <authorList>
            <person name="Goeker M."/>
        </authorList>
    </citation>
    <scope>NUCLEOTIDE SEQUENCE [LARGE SCALE GENOMIC DNA]</scope>
    <source>
        <strain evidence="4 5">DSM 27521</strain>
    </source>
</reference>
<accession>A0A7W8KFI2</accession>
<organism evidence="4 5">
    <name type="scientific">Deinococcus metalli</name>
    <dbReference type="NCBI Taxonomy" id="1141878"/>
    <lineage>
        <taxon>Bacteria</taxon>
        <taxon>Thermotogati</taxon>
        <taxon>Deinococcota</taxon>
        <taxon>Deinococci</taxon>
        <taxon>Deinococcales</taxon>
        <taxon>Deinococcaceae</taxon>
        <taxon>Deinococcus</taxon>
    </lineage>
</organism>
<sequence>MTTHAPTALVTGATSGIGEITAKELARRGHTVLITARDARKGEATLGALRALNPAAPHEVHVGDLSVMGDVRRIALAVRAAHPRLDVLVNNAGGVFVTREVTSDGFERTLALNHLAYALMTELLLDPCAPRAPPGSCRSRPTRTAAAA</sequence>
<keyword evidence="2" id="KW-0560">Oxidoreductase</keyword>
<proteinExistence type="inferred from homology"/>
<dbReference type="RefSeq" id="WP_221274948.1">
    <property type="nucleotide sequence ID" value="NZ_BNAJ01000005.1"/>
</dbReference>